<evidence type="ECO:0000313" key="5">
    <source>
        <dbReference type="Proteomes" id="UP000317267"/>
    </source>
</evidence>
<dbReference type="Gene3D" id="3.30.1330.120">
    <property type="entry name" value="2-methylcitrate dehydratase PrpD"/>
    <property type="match status" value="1"/>
</dbReference>
<gene>
    <name evidence="4" type="ORF">FIV39_20145</name>
</gene>
<dbReference type="Pfam" id="PF03972">
    <property type="entry name" value="MmgE_PrpD_N"/>
    <property type="match status" value="1"/>
</dbReference>
<reference evidence="4 5" key="1">
    <citation type="submission" date="2019-06" db="EMBL/GenBank/DDBJ databases">
        <title>Pseudomonas bimorpha sp. nov. isolated from bovine raw milk and skim milk concentrate.</title>
        <authorList>
            <person name="Hofmann K."/>
            <person name="Huptas C."/>
            <person name="Doll E."/>
            <person name="Scherer S."/>
            <person name="Wenning M."/>
        </authorList>
    </citation>
    <scope>NUCLEOTIDE SEQUENCE [LARGE SCALE GENOMIC DNA]</scope>
    <source>
        <strain evidence="4 5">DSM 17515</strain>
    </source>
</reference>
<feature type="domain" description="MmgE/PrpD N-terminal" evidence="2">
    <location>
        <begin position="9"/>
        <end position="91"/>
    </location>
</feature>
<proteinExistence type="inferred from homology"/>
<dbReference type="SUPFAM" id="SSF103378">
    <property type="entry name" value="2-methylcitrate dehydratase PrpD"/>
    <property type="match status" value="1"/>
</dbReference>
<dbReference type="EMBL" id="VFES01000013">
    <property type="protein sequence ID" value="TWR63966.1"/>
    <property type="molecule type" value="Genomic_DNA"/>
</dbReference>
<dbReference type="GO" id="GO:0016829">
    <property type="term" value="F:lyase activity"/>
    <property type="evidence" value="ECO:0007669"/>
    <property type="project" value="InterPro"/>
</dbReference>
<sequence>MLNISHTTGVANKLEVGGREKTEHALGIALMQCSGTMEVINSVGSDLRAMYAGFSAKGAVLATLLADKGVTGVPKVFEGPHGLFQMYFGGQYDRDAILLRLGQDYIGDRTLFKRWPAVGTSHSHLHATIGLVIVENDLKPDDIQEIRVHVGDYHQLMCEPLSARREPATLVDAKFSLPFLVAVAVVKRGLSLTDFTSDELGNTEVLALAKRIVPVPDPSLDWKVEMPAGHVKITIFDGRVFSRTGVDVPGSPTAPMDWPSIWQKFQECNHVALRPRSLDQLRMVQAYAQDLQDEDDCCELLALLE</sequence>
<dbReference type="Proteomes" id="UP000317267">
    <property type="component" value="Unassembled WGS sequence"/>
</dbReference>
<dbReference type="Pfam" id="PF19305">
    <property type="entry name" value="MmgE_PrpD_C"/>
    <property type="match status" value="1"/>
</dbReference>
<accession>A0A5C5PER0</accession>
<dbReference type="InterPro" id="IPR045336">
    <property type="entry name" value="MmgE_PrpD_N"/>
</dbReference>
<evidence type="ECO:0000259" key="2">
    <source>
        <dbReference type="Pfam" id="PF03972"/>
    </source>
</evidence>
<dbReference type="InterPro" id="IPR042188">
    <property type="entry name" value="MmgE/PrpD_sf_2"/>
</dbReference>
<protein>
    <submittedName>
        <fullName evidence="4">MmgE/PrpD family protein</fullName>
    </submittedName>
</protein>
<evidence type="ECO:0000256" key="1">
    <source>
        <dbReference type="ARBA" id="ARBA00006174"/>
    </source>
</evidence>
<comment type="similarity">
    <text evidence="1">Belongs to the PrpD family.</text>
</comment>
<dbReference type="PANTHER" id="PTHR16943">
    <property type="entry name" value="2-METHYLCITRATE DEHYDRATASE-RELATED"/>
    <property type="match status" value="1"/>
</dbReference>
<dbReference type="PANTHER" id="PTHR16943:SF8">
    <property type="entry name" value="2-METHYLCITRATE DEHYDRATASE"/>
    <property type="match status" value="1"/>
</dbReference>
<dbReference type="InterPro" id="IPR005656">
    <property type="entry name" value="MmgE_PrpD"/>
</dbReference>
<dbReference type="OrthoDB" id="9791416at2"/>
<dbReference type="InterPro" id="IPR036148">
    <property type="entry name" value="MmgE/PrpD_sf"/>
</dbReference>
<comment type="caution">
    <text evidence="4">The sequence shown here is derived from an EMBL/GenBank/DDBJ whole genome shotgun (WGS) entry which is preliminary data.</text>
</comment>
<feature type="domain" description="MmgE/PrpD C-terminal" evidence="3">
    <location>
        <begin position="115"/>
        <end position="273"/>
    </location>
</feature>
<organism evidence="4 5">
    <name type="scientific">Pseudomonas grimontii</name>
    <dbReference type="NCBI Taxonomy" id="129847"/>
    <lineage>
        <taxon>Bacteria</taxon>
        <taxon>Pseudomonadati</taxon>
        <taxon>Pseudomonadota</taxon>
        <taxon>Gammaproteobacteria</taxon>
        <taxon>Pseudomonadales</taxon>
        <taxon>Pseudomonadaceae</taxon>
        <taxon>Pseudomonas</taxon>
    </lineage>
</organism>
<dbReference type="Gene3D" id="1.10.4100.10">
    <property type="entry name" value="2-methylcitrate dehydratase PrpD"/>
    <property type="match status" value="1"/>
</dbReference>
<name>A0A5C5PER0_9PSED</name>
<evidence type="ECO:0000313" key="4">
    <source>
        <dbReference type="EMBL" id="TWR63966.1"/>
    </source>
</evidence>
<dbReference type="AlphaFoldDB" id="A0A5C5PER0"/>
<dbReference type="InterPro" id="IPR045337">
    <property type="entry name" value="MmgE_PrpD_C"/>
</dbReference>
<evidence type="ECO:0000259" key="3">
    <source>
        <dbReference type="Pfam" id="PF19305"/>
    </source>
</evidence>
<dbReference type="InterPro" id="IPR042183">
    <property type="entry name" value="MmgE/PrpD_sf_1"/>
</dbReference>